<proteinExistence type="predicted"/>
<protein>
    <submittedName>
        <fullName evidence="1">Uncharacterized protein</fullName>
    </submittedName>
</protein>
<gene>
    <name evidence="1" type="ORF">CCUN_1533</name>
</gene>
<sequence length="54" mass="6446">MSYRLYYEIENQKNGLKKRIDCELFSANDLVKILNFYQSIGFKIKILSFKHKGV</sequence>
<evidence type="ECO:0000313" key="1">
    <source>
        <dbReference type="EMBL" id="ARJ57116.1"/>
    </source>
</evidence>
<dbReference type="KEGG" id="ccun:CCUN_1533"/>
<dbReference type="STRING" id="1121267.CCUN_1533"/>
<dbReference type="RefSeq" id="WP_157258357.1">
    <property type="nucleotide sequence ID" value="NZ_CP020867.1"/>
</dbReference>
<accession>A0A1W6BYD2</accession>
<organism evidence="1 2">
    <name type="scientific">Campylobacter cuniculorum DSM 23162 = LMG 24588</name>
    <dbReference type="NCBI Taxonomy" id="1121267"/>
    <lineage>
        <taxon>Bacteria</taxon>
        <taxon>Pseudomonadati</taxon>
        <taxon>Campylobacterota</taxon>
        <taxon>Epsilonproteobacteria</taxon>
        <taxon>Campylobacterales</taxon>
        <taxon>Campylobacteraceae</taxon>
        <taxon>Campylobacter</taxon>
    </lineage>
</organism>
<dbReference type="EMBL" id="CP020867">
    <property type="protein sequence ID" value="ARJ57116.1"/>
    <property type="molecule type" value="Genomic_DNA"/>
</dbReference>
<evidence type="ECO:0000313" key="2">
    <source>
        <dbReference type="Proteomes" id="UP000192902"/>
    </source>
</evidence>
<name>A0A1W6BYD2_9BACT</name>
<dbReference type="AlphaFoldDB" id="A0A1W6BYD2"/>
<dbReference type="Proteomes" id="UP000192902">
    <property type="component" value="Chromosome"/>
</dbReference>
<reference evidence="1 2" key="1">
    <citation type="submission" date="2017-04" db="EMBL/GenBank/DDBJ databases">
        <title>Complete genome sequence of the Campylobacter cuniculorum type strain LMG24588.</title>
        <authorList>
            <person name="Miller W.G."/>
            <person name="Yee E."/>
            <person name="Revez J."/>
            <person name="Bono J.L."/>
            <person name="Rossi M."/>
        </authorList>
    </citation>
    <scope>NUCLEOTIDE SEQUENCE [LARGE SCALE GENOMIC DNA]</scope>
    <source>
        <strain evidence="1 2">LMG 24588</strain>
    </source>
</reference>